<name>A0ABT2U9X6_9BACL</name>
<dbReference type="EMBL" id="JAOQIO010000005">
    <property type="protein sequence ID" value="MCU6790707.1"/>
    <property type="molecule type" value="Genomic_DNA"/>
</dbReference>
<protein>
    <submittedName>
        <fullName evidence="1">Uncharacterized protein</fullName>
    </submittedName>
</protein>
<keyword evidence="2" id="KW-1185">Reference proteome</keyword>
<dbReference type="Proteomes" id="UP001652445">
    <property type="component" value="Unassembled WGS sequence"/>
</dbReference>
<evidence type="ECO:0000313" key="1">
    <source>
        <dbReference type="EMBL" id="MCU6790707.1"/>
    </source>
</evidence>
<reference evidence="1 2" key="1">
    <citation type="submission" date="2022-09" db="EMBL/GenBank/DDBJ databases">
        <authorList>
            <person name="Han X.L."/>
            <person name="Wang Q."/>
            <person name="Lu T."/>
        </authorList>
    </citation>
    <scope>NUCLEOTIDE SEQUENCE [LARGE SCALE GENOMIC DNA]</scope>
    <source>
        <strain evidence="1 2">WQ 127069</strain>
    </source>
</reference>
<gene>
    <name evidence="1" type="ORF">OB236_01085</name>
</gene>
<evidence type="ECO:0000313" key="2">
    <source>
        <dbReference type="Proteomes" id="UP001652445"/>
    </source>
</evidence>
<organism evidence="1 2">
    <name type="scientific">Paenibacillus baimaensis</name>
    <dbReference type="NCBI Taxonomy" id="2982185"/>
    <lineage>
        <taxon>Bacteria</taxon>
        <taxon>Bacillati</taxon>
        <taxon>Bacillota</taxon>
        <taxon>Bacilli</taxon>
        <taxon>Bacillales</taxon>
        <taxon>Paenibacillaceae</taxon>
        <taxon>Paenibacillus</taxon>
    </lineage>
</organism>
<sequence length="98" mass="11307">MAASSRPSILDTVIPLTAHEKVTILRAYECSCYQVTWFMLRDEKQAIHAAKHILLKLYTHEEWFYMEDAARLAEVRHAALSYSLECRKKAIVNALPKT</sequence>
<dbReference type="RefSeq" id="WP_262682211.1">
    <property type="nucleotide sequence ID" value="NZ_JAOQIO010000005.1"/>
</dbReference>
<comment type="caution">
    <text evidence="1">The sequence shown here is derived from an EMBL/GenBank/DDBJ whole genome shotgun (WGS) entry which is preliminary data.</text>
</comment>
<accession>A0ABT2U9X6</accession>
<proteinExistence type="predicted"/>